<dbReference type="GO" id="GO:0016616">
    <property type="term" value="F:oxidoreductase activity, acting on the CH-OH group of donors, NAD or NADP as acceptor"/>
    <property type="evidence" value="ECO:0007669"/>
    <property type="project" value="UniProtKB-ARBA"/>
</dbReference>
<dbReference type="OrthoDB" id="9806974at2"/>
<dbReference type="InterPro" id="IPR020904">
    <property type="entry name" value="Sc_DH/Rdtase_CS"/>
</dbReference>
<dbReference type="InterPro" id="IPR057326">
    <property type="entry name" value="KR_dom"/>
</dbReference>
<dbReference type="InterPro" id="IPR002347">
    <property type="entry name" value="SDR_fam"/>
</dbReference>
<dbReference type="Gene3D" id="3.40.50.720">
    <property type="entry name" value="NAD(P)-binding Rossmann-like Domain"/>
    <property type="match status" value="1"/>
</dbReference>
<comment type="similarity">
    <text evidence="1">Belongs to the short-chain dehydrogenases/reductases (SDR) family.</text>
</comment>
<keyword evidence="6" id="KW-1185">Reference proteome</keyword>
<dbReference type="RefSeq" id="WP_121892833.1">
    <property type="nucleotide sequence ID" value="NZ_PENI01000023.1"/>
</dbReference>
<dbReference type="PANTHER" id="PTHR42760:SF133">
    <property type="entry name" value="3-OXOACYL-[ACYL-CARRIER-PROTEIN] REDUCTASE"/>
    <property type="match status" value="1"/>
</dbReference>
<dbReference type="FunFam" id="3.40.50.720:FF:000084">
    <property type="entry name" value="Short-chain dehydrogenase reductase"/>
    <property type="match status" value="1"/>
</dbReference>
<dbReference type="InterPro" id="IPR036291">
    <property type="entry name" value="NAD(P)-bd_dom_sf"/>
</dbReference>
<dbReference type="SMART" id="SM00822">
    <property type="entry name" value="PKS_KR"/>
    <property type="match status" value="1"/>
</dbReference>
<evidence type="ECO:0000259" key="4">
    <source>
        <dbReference type="SMART" id="SM00822"/>
    </source>
</evidence>
<comment type="caution">
    <text evidence="5">The sequence shown here is derived from an EMBL/GenBank/DDBJ whole genome shotgun (WGS) entry which is preliminary data.</text>
</comment>
<protein>
    <submittedName>
        <fullName evidence="5">3-ketoacyl-ACP reductase</fullName>
    </submittedName>
</protein>
<feature type="compositionally biased region" description="Basic and acidic residues" evidence="3">
    <location>
        <begin position="303"/>
        <end position="312"/>
    </location>
</feature>
<dbReference type="PRINTS" id="PR00080">
    <property type="entry name" value="SDRFAMILY"/>
</dbReference>
<reference evidence="5 6" key="1">
    <citation type="submission" date="2017-11" db="EMBL/GenBank/DDBJ databases">
        <title>Draft genome of actinobacteria isolated from guarana (Paullinia cupana (Mart.) Ducke.</title>
        <authorList>
            <person name="Siqueira K.A."/>
            <person name="Liotti R.G."/>
            <person name="Mendes T.A.O."/>
            <person name="Soares M.A."/>
        </authorList>
    </citation>
    <scope>NUCLEOTIDE SEQUENCE [LARGE SCALE GENOMIC DNA]</scope>
    <source>
        <strain evidence="5 6">193</strain>
    </source>
</reference>
<dbReference type="Pfam" id="PF13561">
    <property type="entry name" value="adh_short_C2"/>
    <property type="match status" value="1"/>
</dbReference>
<organism evidence="5 6">
    <name type="scientific">Streptomyces shenzhenensis</name>
    <dbReference type="NCBI Taxonomy" id="943815"/>
    <lineage>
        <taxon>Bacteria</taxon>
        <taxon>Bacillati</taxon>
        <taxon>Actinomycetota</taxon>
        <taxon>Actinomycetes</taxon>
        <taxon>Kitasatosporales</taxon>
        <taxon>Streptomycetaceae</taxon>
        <taxon>Streptomyces</taxon>
    </lineage>
</organism>
<sequence>MSDQPSHAIPRTRTRGTALVTGGSRGLGAAIARRLASVGWHTVICGRDPESLDAGVKTAADDGLVLHAARADVTDERSVGALFARLAEDSPPLGLCVNNAGNNFSRRLVSVKEQPGGPPLLSPHPLEDFERVVTSLLTGTFLVGRHAAQAMLAAGTPGAIVNISSTVRHGAYGQSAYCAAKSGVEALTRTWAAELGEHGIRVSAVAPGVIDGEALRRRSAASERHAAYMAELQRHVPLRRWCDEQDVAEAVAFAADNPSVTGTVLEVDAGGLPARVLPPAGRTAGPAAQERAARASTAAARADLPEKAENTA</sequence>
<feature type="compositionally biased region" description="Low complexity" evidence="3">
    <location>
        <begin position="282"/>
        <end position="302"/>
    </location>
</feature>
<feature type="region of interest" description="Disordered" evidence="3">
    <location>
        <begin position="1"/>
        <end position="20"/>
    </location>
</feature>
<proteinExistence type="inferred from homology"/>
<feature type="region of interest" description="Disordered" evidence="3">
    <location>
        <begin position="278"/>
        <end position="312"/>
    </location>
</feature>
<evidence type="ECO:0000313" key="6">
    <source>
        <dbReference type="Proteomes" id="UP000270471"/>
    </source>
</evidence>
<evidence type="ECO:0000256" key="2">
    <source>
        <dbReference type="ARBA" id="ARBA00023002"/>
    </source>
</evidence>
<dbReference type="CDD" id="cd05233">
    <property type="entry name" value="SDR_c"/>
    <property type="match status" value="1"/>
</dbReference>
<dbReference type="Proteomes" id="UP000270471">
    <property type="component" value="Unassembled WGS sequence"/>
</dbReference>
<feature type="domain" description="Ketoreductase" evidence="4">
    <location>
        <begin position="16"/>
        <end position="213"/>
    </location>
</feature>
<evidence type="ECO:0000256" key="3">
    <source>
        <dbReference type="SAM" id="MobiDB-lite"/>
    </source>
</evidence>
<dbReference type="SUPFAM" id="SSF51735">
    <property type="entry name" value="NAD(P)-binding Rossmann-fold domains"/>
    <property type="match status" value="1"/>
</dbReference>
<evidence type="ECO:0000313" key="5">
    <source>
        <dbReference type="EMBL" id="RMB82313.1"/>
    </source>
</evidence>
<name>A0A3M0I6B9_9ACTN</name>
<keyword evidence="2" id="KW-0560">Oxidoreductase</keyword>
<dbReference type="PRINTS" id="PR00081">
    <property type="entry name" value="GDHRDH"/>
</dbReference>
<dbReference type="PROSITE" id="PS00061">
    <property type="entry name" value="ADH_SHORT"/>
    <property type="match status" value="1"/>
</dbReference>
<dbReference type="PANTHER" id="PTHR42760">
    <property type="entry name" value="SHORT-CHAIN DEHYDROGENASES/REDUCTASES FAMILY MEMBER"/>
    <property type="match status" value="1"/>
</dbReference>
<accession>A0A3M0I6B9</accession>
<dbReference type="AlphaFoldDB" id="A0A3M0I6B9"/>
<gene>
    <name evidence="5" type="ORF">CTZ28_29685</name>
</gene>
<dbReference type="EMBL" id="PENI01000023">
    <property type="protein sequence ID" value="RMB82313.1"/>
    <property type="molecule type" value="Genomic_DNA"/>
</dbReference>
<evidence type="ECO:0000256" key="1">
    <source>
        <dbReference type="ARBA" id="ARBA00006484"/>
    </source>
</evidence>